<reference evidence="4 5" key="1">
    <citation type="submission" date="2018-07" db="EMBL/GenBank/DDBJ databases">
        <authorList>
            <consortium name="Pathogen Informatics"/>
        </authorList>
    </citation>
    <scope>NUCLEOTIDE SEQUENCE [LARGE SCALE GENOMIC DNA]</scope>
    <source>
        <strain evidence="4 5">4300STDY7045823</strain>
    </source>
</reference>
<evidence type="ECO:0000313" key="4">
    <source>
        <dbReference type="EMBL" id="SST16472.1"/>
    </source>
</evidence>
<dbReference type="GO" id="GO:0016798">
    <property type="term" value="F:hydrolase activity, acting on glycosyl bonds"/>
    <property type="evidence" value="ECO:0007669"/>
    <property type="project" value="UniProtKB-KW"/>
</dbReference>
<dbReference type="EMBL" id="UFMQ01000001">
    <property type="protein sequence ID" value="SST16472.1"/>
    <property type="molecule type" value="Genomic_DNA"/>
</dbReference>
<dbReference type="Gene3D" id="1.10.530.10">
    <property type="match status" value="1"/>
</dbReference>
<protein>
    <submittedName>
        <fullName evidence="4">LysM domain protein</fullName>
        <ecNumber evidence="4">3.2.1.-</ecNumber>
    </submittedName>
</protein>
<evidence type="ECO:0000313" key="5">
    <source>
        <dbReference type="Proteomes" id="UP000252694"/>
    </source>
</evidence>
<sequence length="711" mass="80555">MAYTYEDKLNFIASIYCSVRRVAFKKDVSWETILAQAAQETGWGEKILIGTNNIFNIKADSRWKGPKSKHLVWEDKPDGTRVQEYHDFRNYKDFDEALEDRVKFLEENQRYHKFFSNGVRGIFEREAQALEDAGYATHKERNKATGKFELVYADKLIEVFRGPSMRRAIARGESSGQCTIVNAVFLDDDNSKEVNKEVEIVIDGNIKIKKVTDSNAIIKGIVVKPNGIISFKKDNIIVPAKIPSAKAPLNIKITKASTPIADKLDQHNGNPSKRETPVENSRQTQTSIPAPNADNGLVSFKIKFVEHDTNKSIENFSYGIFYKNKMKEHVADSRGEEQIRAESGAKITIYVKDFSGKLTQKIEEFNVQENVLKTIKIPIREIKVLIMDHSSTKAMGNYHIISEYRGLKKNKYTRNDGSITLKGLAGFGVKLTIPSGQVVLPETYFDNKVSFYKRALFEKYEQPAFVKTTPPLKADGEIVVSKNKTAPISQNDVRGNNGHPIKLVSKEGTFEVETYLDTTKALASNLSYEIVYKGQSRVHISGSTGRKLHKCEINQEIIIKYKSGTKILIEKYTVIENMSPIKIYITKSKGGFNKAIFAQTLRANSTAKSRGLCAMYVRLAFEAAGGKVNPRPASAYQYVRVMQDNEFREVDKDGYTPQIGDIYIIDRFGSHVHGHISGYDGSQWISDFRQKGINIYRGRPTISYRIFRYYD</sequence>
<feature type="compositionally biased region" description="Basic and acidic residues" evidence="2">
    <location>
        <begin position="262"/>
        <end position="277"/>
    </location>
</feature>
<organism evidence="4 5">
    <name type="scientific">Acinetobacter baumannii</name>
    <dbReference type="NCBI Taxonomy" id="470"/>
    <lineage>
        <taxon>Bacteria</taxon>
        <taxon>Pseudomonadati</taxon>
        <taxon>Pseudomonadota</taxon>
        <taxon>Gammaproteobacteria</taxon>
        <taxon>Moraxellales</taxon>
        <taxon>Moraxellaceae</taxon>
        <taxon>Acinetobacter</taxon>
        <taxon>Acinetobacter calcoaceticus/baumannii complex</taxon>
    </lineage>
</organism>
<dbReference type="InterPro" id="IPR051056">
    <property type="entry name" value="Glycosyl_Hydrolase_73"/>
</dbReference>
<dbReference type="RefSeq" id="WP_000332048.1">
    <property type="nucleotide sequence ID" value="NZ_CP113069.1"/>
</dbReference>
<dbReference type="GO" id="GO:0004040">
    <property type="term" value="F:amidase activity"/>
    <property type="evidence" value="ECO:0007669"/>
    <property type="project" value="InterPro"/>
</dbReference>
<dbReference type="AlphaFoldDB" id="A0A333UAD4"/>
<dbReference type="Pfam" id="PF01832">
    <property type="entry name" value="Glucosaminidase"/>
    <property type="match status" value="1"/>
</dbReference>
<proteinExistence type="predicted"/>
<feature type="region of interest" description="Disordered" evidence="2">
    <location>
        <begin position="260"/>
        <end position="292"/>
    </location>
</feature>
<feature type="compositionally biased region" description="Polar residues" evidence="2">
    <location>
        <begin position="278"/>
        <end position="289"/>
    </location>
</feature>
<dbReference type="Gene3D" id="2.10.70.40">
    <property type="entry name" value="peptidoglycan hydrolase"/>
    <property type="match status" value="1"/>
</dbReference>
<accession>A0A333UAD4</accession>
<dbReference type="InterPro" id="IPR002901">
    <property type="entry name" value="MGlyc_endo_b_GlcNAc-like_dom"/>
</dbReference>
<dbReference type="PANTHER" id="PTHR33308:SF9">
    <property type="entry name" value="PEPTIDOGLYCAN HYDROLASE FLGJ"/>
    <property type="match status" value="1"/>
</dbReference>
<evidence type="ECO:0000256" key="2">
    <source>
        <dbReference type="SAM" id="MobiDB-lite"/>
    </source>
</evidence>
<name>A0A333UAD4_ACIBA</name>
<evidence type="ECO:0000256" key="1">
    <source>
        <dbReference type="ARBA" id="ARBA00022801"/>
    </source>
</evidence>
<feature type="domain" description="Mannosyl-glycoprotein endo-beta-N-acetylglucosamidase-like" evidence="3">
    <location>
        <begin position="1"/>
        <end position="169"/>
    </location>
</feature>
<dbReference type="Proteomes" id="UP000252694">
    <property type="component" value="Unassembled WGS sequence"/>
</dbReference>
<dbReference type="Gene3D" id="3.90.1720.10">
    <property type="entry name" value="endopeptidase domain like (from Nostoc punctiforme)"/>
    <property type="match status" value="1"/>
</dbReference>
<keyword evidence="4" id="KW-0326">Glycosidase</keyword>
<gene>
    <name evidence="4" type="primary">flgJ</name>
    <name evidence="4" type="ORF">SAMEA104305318_00488</name>
</gene>
<dbReference type="EC" id="3.2.1.-" evidence="4"/>
<dbReference type="SMART" id="SM00047">
    <property type="entry name" value="LYZ2"/>
    <property type="match status" value="1"/>
</dbReference>
<dbReference type="GO" id="GO:0071973">
    <property type="term" value="P:bacterial-type flagellum-dependent cell motility"/>
    <property type="evidence" value="ECO:0007669"/>
    <property type="project" value="TreeGrafter"/>
</dbReference>
<keyword evidence="1 4" id="KW-0378">Hydrolase</keyword>
<dbReference type="PANTHER" id="PTHR33308">
    <property type="entry name" value="PEPTIDOGLYCAN HYDROLASE FLGJ"/>
    <property type="match status" value="1"/>
</dbReference>
<evidence type="ECO:0000259" key="3">
    <source>
        <dbReference type="SMART" id="SM00047"/>
    </source>
</evidence>